<feature type="compositionally biased region" description="Basic and acidic residues" evidence="1">
    <location>
        <begin position="70"/>
        <end position="87"/>
    </location>
</feature>
<proteinExistence type="predicted"/>
<dbReference type="InParanoid" id="A0A3N4K6W3"/>
<feature type="region of interest" description="Disordered" evidence="1">
    <location>
        <begin position="62"/>
        <end position="93"/>
    </location>
</feature>
<dbReference type="AlphaFoldDB" id="A0A3N4K6W3"/>
<accession>A0A3N4K6W3</accession>
<reference evidence="2 3" key="1">
    <citation type="journal article" date="2018" name="Nat. Ecol. Evol.">
        <title>Pezizomycetes genomes reveal the molecular basis of ectomycorrhizal truffle lifestyle.</title>
        <authorList>
            <person name="Murat C."/>
            <person name="Payen T."/>
            <person name="Noel B."/>
            <person name="Kuo A."/>
            <person name="Morin E."/>
            <person name="Chen J."/>
            <person name="Kohler A."/>
            <person name="Krizsan K."/>
            <person name="Balestrini R."/>
            <person name="Da Silva C."/>
            <person name="Montanini B."/>
            <person name="Hainaut M."/>
            <person name="Levati E."/>
            <person name="Barry K.W."/>
            <person name="Belfiori B."/>
            <person name="Cichocki N."/>
            <person name="Clum A."/>
            <person name="Dockter R.B."/>
            <person name="Fauchery L."/>
            <person name="Guy J."/>
            <person name="Iotti M."/>
            <person name="Le Tacon F."/>
            <person name="Lindquist E.A."/>
            <person name="Lipzen A."/>
            <person name="Malagnac F."/>
            <person name="Mello A."/>
            <person name="Molinier V."/>
            <person name="Miyauchi S."/>
            <person name="Poulain J."/>
            <person name="Riccioni C."/>
            <person name="Rubini A."/>
            <person name="Sitrit Y."/>
            <person name="Splivallo R."/>
            <person name="Traeger S."/>
            <person name="Wang M."/>
            <person name="Zifcakova L."/>
            <person name="Wipf D."/>
            <person name="Zambonelli A."/>
            <person name="Paolocci F."/>
            <person name="Nowrousian M."/>
            <person name="Ottonello S."/>
            <person name="Baldrian P."/>
            <person name="Spatafora J.W."/>
            <person name="Henrissat B."/>
            <person name="Nagy L.G."/>
            <person name="Aury J.M."/>
            <person name="Wincker P."/>
            <person name="Grigoriev I.V."/>
            <person name="Bonfante P."/>
            <person name="Martin F.M."/>
        </authorList>
    </citation>
    <scope>NUCLEOTIDE SEQUENCE [LARGE SCALE GENOMIC DNA]</scope>
    <source>
        <strain evidence="2 3">CCBAS932</strain>
    </source>
</reference>
<organism evidence="2 3">
    <name type="scientific">Morchella conica CCBAS932</name>
    <dbReference type="NCBI Taxonomy" id="1392247"/>
    <lineage>
        <taxon>Eukaryota</taxon>
        <taxon>Fungi</taxon>
        <taxon>Dikarya</taxon>
        <taxon>Ascomycota</taxon>
        <taxon>Pezizomycotina</taxon>
        <taxon>Pezizomycetes</taxon>
        <taxon>Pezizales</taxon>
        <taxon>Morchellaceae</taxon>
        <taxon>Morchella</taxon>
    </lineage>
</organism>
<dbReference type="EMBL" id="ML119532">
    <property type="protein sequence ID" value="RPB06286.1"/>
    <property type="molecule type" value="Genomic_DNA"/>
</dbReference>
<keyword evidence="3" id="KW-1185">Reference proteome</keyword>
<name>A0A3N4K6W3_9PEZI</name>
<sequence length="106" mass="11235">MTLSSEIVVLLNHLTNSMNNVTSPGQHAVLSTDERKAAMEHLKASVEVLASLAEAVRIDAASRGGAVAETTEKGEEGAAAETTKKKEEEEEVAARKMTAGIAFHYP</sequence>
<evidence type="ECO:0000313" key="3">
    <source>
        <dbReference type="Proteomes" id="UP000277580"/>
    </source>
</evidence>
<gene>
    <name evidence="2" type="ORF">P167DRAFT_580788</name>
</gene>
<dbReference type="OrthoDB" id="5478070at2759"/>
<evidence type="ECO:0000256" key="1">
    <source>
        <dbReference type="SAM" id="MobiDB-lite"/>
    </source>
</evidence>
<dbReference type="Proteomes" id="UP000277580">
    <property type="component" value="Unassembled WGS sequence"/>
</dbReference>
<evidence type="ECO:0000313" key="2">
    <source>
        <dbReference type="EMBL" id="RPB06286.1"/>
    </source>
</evidence>
<protein>
    <submittedName>
        <fullName evidence="2">Uncharacterized protein</fullName>
    </submittedName>
</protein>